<evidence type="ECO:0000256" key="2">
    <source>
        <dbReference type="ARBA" id="ARBA00004514"/>
    </source>
</evidence>
<dbReference type="PANTHER" id="PTHR46027">
    <property type="entry name" value="PEROXISOMAL TARGETING SIGNAL 2 RECEPTOR"/>
    <property type="match status" value="1"/>
</dbReference>
<dbReference type="AlphaFoldDB" id="A0ABD0ZGA2"/>
<proteinExistence type="inferred from homology"/>
<dbReference type="SMART" id="SM00320">
    <property type="entry name" value="WD40"/>
    <property type="match status" value="5"/>
</dbReference>
<dbReference type="GO" id="GO:0005782">
    <property type="term" value="C:peroxisomal matrix"/>
    <property type="evidence" value="ECO:0007669"/>
    <property type="project" value="UniProtKB-SubCell"/>
</dbReference>
<name>A0ABD0ZGA2_9HEMI</name>
<feature type="repeat" description="WD" evidence="11">
    <location>
        <begin position="100"/>
        <end position="143"/>
    </location>
</feature>
<keyword evidence="7" id="KW-0653">Protein transport</keyword>
<dbReference type="GO" id="GO:0005829">
    <property type="term" value="C:cytosol"/>
    <property type="evidence" value="ECO:0007669"/>
    <property type="project" value="UniProtKB-SubCell"/>
</dbReference>
<dbReference type="InterPro" id="IPR044536">
    <property type="entry name" value="PEX7"/>
</dbReference>
<keyword evidence="3" id="KW-0813">Transport</keyword>
<gene>
    <name evidence="12" type="ORF">AAG570_009155</name>
</gene>
<evidence type="ECO:0000256" key="5">
    <source>
        <dbReference type="ARBA" id="ARBA00022574"/>
    </source>
</evidence>
<evidence type="ECO:0000256" key="6">
    <source>
        <dbReference type="ARBA" id="ARBA00022737"/>
    </source>
</evidence>
<keyword evidence="4" id="KW-0963">Cytoplasm</keyword>
<evidence type="ECO:0000256" key="3">
    <source>
        <dbReference type="ARBA" id="ARBA00022448"/>
    </source>
</evidence>
<dbReference type="InterPro" id="IPR020472">
    <property type="entry name" value="WD40_PAC1"/>
</dbReference>
<organism evidence="12 13">
    <name type="scientific">Ranatra chinensis</name>
    <dbReference type="NCBI Taxonomy" id="642074"/>
    <lineage>
        <taxon>Eukaryota</taxon>
        <taxon>Metazoa</taxon>
        <taxon>Ecdysozoa</taxon>
        <taxon>Arthropoda</taxon>
        <taxon>Hexapoda</taxon>
        <taxon>Insecta</taxon>
        <taxon>Pterygota</taxon>
        <taxon>Neoptera</taxon>
        <taxon>Paraneoptera</taxon>
        <taxon>Hemiptera</taxon>
        <taxon>Heteroptera</taxon>
        <taxon>Panheteroptera</taxon>
        <taxon>Nepomorpha</taxon>
        <taxon>Nepidae</taxon>
        <taxon>Ranatrinae</taxon>
        <taxon>Ranatra</taxon>
    </lineage>
</organism>
<comment type="similarity">
    <text evidence="9">Belongs to the WD repeat peroxin-7 family.</text>
</comment>
<evidence type="ECO:0000313" key="13">
    <source>
        <dbReference type="Proteomes" id="UP001558652"/>
    </source>
</evidence>
<dbReference type="SUPFAM" id="SSF50978">
    <property type="entry name" value="WD40 repeat-like"/>
    <property type="match status" value="1"/>
</dbReference>
<dbReference type="InterPro" id="IPR019775">
    <property type="entry name" value="WD40_repeat_CS"/>
</dbReference>
<dbReference type="Pfam" id="PF00400">
    <property type="entry name" value="WD40"/>
    <property type="match status" value="4"/>
</dbReference>
<protein>
    <recommendedName>
        <fullName evidence="10">Peroxin-7</fullName>
    </recommendedName>
</protein>
<evidence type="ECO:0000313" key="12">
    <source>
        <dbReference type="EMBL" id="KAL1139094.1"/>
    </source>
</evidence>
<comment type="subcellular location">
    <subcellularLocation>
        <location evidence="2">Cytoplasm</location>
        <location evidence="2">Cytosol</location>
    </subcellularLocation>
    <subcellularLocation>
        <location evidence="1">Peroxisome matrix</location>
    </subcellularLocation>
</comment>
<dbReference type="PROSITE" id="PS50082">
    <property type="entry name" value="WD_REPEATS_2"/>
    <property type="match status" value="3"/>
</dbReference>
<dbReference type="PROSITE" id="PS00678">
    <property type="entry name" value="WD_REPEATS_1"/>
    <property type="match status" value="1"/>
</dbReference>
<dbReference type="InterPro" id="IPR036322">
    <property type="entry name" value="WD40_repeat_dom_sf"/>
</dbReference>
<evidence type="ECO:0000256" key="4">
    <source>
        <dbReference type="ARBA" id="ARBA00022490"/>
    </source>
</evidence>
<dbReference type="PRINTS" id="PR00320">
    <property type="entry name" value="GPROTEINBRPT"/>
</dbReference>
<dbReference type="GO" id="GO:0015031">
    <property type="term" value="P:protein transport"/>
    <property type="evidence" value="ECO:0007669"/>
    <property type="project" value="UniProtKB-KW"/>
</dbReference>
<dbReference type="InterPro" id="IPR015943">
    <property type="entry name" value="WD40/YVTN_repeat-like_dom_sf"/>
</dbReference>
<reference evidence="12 13" key="1">
    <citation type="submission" date="2024-07" db="EMBL/GenBank/DDBJ databases">
        <title>Chromosome-level genome assembly of the water stick insect Ranatra chinensis (Heteroptera: Nepidae).</title>
        <authorList>
            <person name="Liu X."/>
        </authorList>
    </citation>
    <scope>NUCLEOTIDE SEQUENCE [LARGE SCALE GENOMIC DNA]</scope>
    <source>
        <strain evidence="12">Cailab_2021Rc</strain>
        <tissue evidence="12">Muscle</tissue>
    </source>
</reference>
<evidence type="ECO:0000256" key="1">
    <source>
        <dbReference type="ARBA" id="ARBA00004253"/>
    </source>
</evidence>
<dbReference type="GO" id="GO:0072663">
    <property type="term" value="P:establishment of protein localization to peroxisome"/>
    <property type="evidence" value="ECO:0007669"/>
    <property type="project" value="UniProtKB-ARBA"/>
</dbReference>
<dbReference type="EMBL" id="JBFDAA010000003">
    <property type="protein sequence ID" value="KAL1139094.1"/>
    <property type="molecule type" value="Genomic_DNA"/>
</dbReference>
<comment type="caution">
    <text evidence="12">The sequence shown here is derived from an EMBL/GenBank/DDBJ whole genome shotgun (WGS) entry which is preliminary data.</text>
</comment>
<evidence type="ECO:0000256" key="7">
    <source>
        <dbReference type="ARBA" id="ARBA00022927"/>
    </source>
</evidence>
<keyword evidence="5 11" id="KW-0853">WD repeat</keyword>
<dbReference type="PROSITE" id="PS50294">
    <property type="entry name" value="WD_REPEATS_REGION"/>
    <property type="match status" value="3"/>
</dbReference>
<keyword evidence="6" id="KW-0677">Repeat</keyword>
<evidence type="ECO:0000256" key="8">
    <source>
        <dbReference type="ARBA" id="ARBA00023140"/>
    </source>
</evidence>
<dbReference type="InterPro" id="IPR001680">
    <property type="entry name" value="WD40_rpt"/>
</dbReference>
<dbReference type="Gene3D" id="2.130.10.10">
    <property type="entry name" value="YVTN repeat-like/Quinoprotein amine dehydrogenase"/>
    <property type="match status" value="1"/>
</dbReference>
<sequence>MPSYLTPNRHGYSVRFSPFHPERLVCATSQYYGLAGGGTLFSLELTPDNTLVEVCTFPWQDGLFDVVWSETDPNIVVTASGDGILHIWNLNSPPLPVKALKEHKKEVYSVDWSQTRQEQLVLSASWDCTVKLWDPNSASSLATFLGHTQLVYNAMWSPHVPSCFASVSGDGTLRIWNSLAPHRESMIMRAHDAEVLSCSWCKYDKNILATGGSDGLIKGWDLRNFSSPVFELKGCEYAVRRVQFSPHYHSVLASVSYDFTTSYYTN</sequence>
<accession>A0ABD0ZGA2</accession>
<dbReference type="Proteomes" id="UP001558652">
    <property type="component" value="Unassembled WGS sequence"/>
</dbReference>
<keyword evidence="13" id="KW-1185">Reference proteome</keyword>
<evidence type="ECO:0000256" key="9">
    <source>
        <dbReference type="ARBA" id="ARBA00024017"/>
    </source>
</evidence>
<feature type="repeat" description="WD" evidence="11">
    <location>
        <begin position="188"/>
        <end position="224"/>
    </location>
</feature>
<evidence type="ECO:0000256" key="10">
    <source>
        <dbReference type="ARBA" id="ARBA00032565"/>
    </source>
</evidence>
<dbReference type="PANTHER" id="PTHR46027:SF1">
    <property type="entry name" value="PEROXISOMAL TARGETING SIGNAL 2 RECEPTOR"/>
    <property type="match status" value="1"/>
</dbReference>
<evidence type="ECO:0000256" key="11">
    <source>
        <dbReference type="PROSITE-ProRule" id="PRU00221"/>
    </source>
</evidence>
<feature type="repeat" description="WD" evidence="11">
    <location>
        <begin position="144"/>
        <end position="177"/>
    </location>
</feature>
<keyword evidence="8" id="KW-0576">Peroxisome</keyword>